<dbReference type="Proteomes" id="UP001196980">
    <property type="component" value="Unassembled WGS sequence"/>
</dbReference>
<dbReference type="EMBL" id="JABXWD010000231">
    <property type="protein sequence ID" value="MBV6342303.1"/>
    <property type="molecule type" value="Genomic_DNA"/>
</dbReference>
<feature type="transmembrane region" description="Helical" evidence="1">
    <location>
        <begin position="6"/>
        <end position="26"/>
    </location>
</feature>
<gene>
    <name evidence="2" type="ORF">HWQ67_11965</name>
</gene>
<evidence type="ECO:0000313" key="3">
    <source>
        <dbReference type="Proteomes" id="UP001196980"/>
    </source>
</evidence>
<accession>A0ABS6S1L6</accession>
<keyword evidence="1" id="KW-0472">Membrane</keyword>
<feature type="non-terminal residue" evidence="2">
    <location>
        <position position="1"/>
    </location>
</feature>
<name>A0ABS6S1L6_9BACT</name>
<keyword evidence="3" id="KW-1185">Reference proteome</keyword>
<organism evidence="2 3">
    <name type="scientific">Candidatus Magnetobacterium casense</name>
    <dbReference type="NCBI Taxonomy" id="1455061"/>
    <lineage>
        <taxon>Bacteria</taxon>
        <taxon>Pseudomonadati</taxon>
        <taxon>Nitrospirota</taxon>
        <taxon>Thermodesulfovibrionia</taxon>
        <taxon>Thermodesulfovibrionales</taxon>
        <taxon>Candidatus Magnetobacteriaceae</taxon>
        <taxon>Candidatus Magnetobacterium</taxon>
    </lineage>
</organism>
<evidence type="ECO:0000256" key="1">
    <source>
        <dbReference type="SAM" id="Phobius"/>
    </source>
</evidence>
<protein>
    <submittedName>
        <fullName evidence="2">Uncharacterized protein</fullName>
    </submittedName>
</protein>
<keyword evidence="1" id="KW-1133">Transmembrane helix</keyword>
<proteinExistence type="predicted"/>
<comment type="caution">
    <text evidence="2">The sequence shown here is derived from an EMBL/GenBank/DDBJ whole genome shotgun (WGS) entry which is preliminary data.</text>
</comment>
<evidence type="ECO:0000313" key="2">
    <source>
        <dbReference type="EMBL" id="MBV6342303.1"/>
    </source>
</evidence>
<sequence>YLTYCYLTVVMALFVMFYPIHSGMVVSKAYATYLRWFESWILFS</sequence>
<keyword evidence="1" id="KW-0812">Transmembrane</keyword>
<reference evidence="2 3" key="1">
    <citation type="journal article" date="2020" name="J Geophys Res Biogeosci">
        <title>Magnetotaxis as an Adaptation to Enable Bacterial Shuttling of Microbial Sulfur and Sulfur Cycling Across Aquatic Oxic#Anoxic Interfaces.</title>
        <authorList>
            <person name="Li J."/>
            <person name="Liu P."/>
            <person name="Wang J."/>
            <person name="Roberts A.P."/>
            <person name="Pan Y."/>
        </authorList>
    </citation>
    <scope>NUCLEOTIDE SEQUENCE [LARGE SCALE GENOMIC DNA]</scope>
    <source>
        <strain evidence="2 3">MYR-1_YQ</strain>
    </source>
</reference>